<dbReference type="EMBL" id="DXFQ01000061">
    <property type="protein sequence ID" value="HIX19746.1"/>
    <property type="molecule type" value="Genomic_DNA"/>
</dbReference>
<dbReference type="InterPro" id="IPR045565">
    <property type="entry name" value="Phage_capsid_2"/>
</dbReference>
<proteinExistence type="predicted"/>
<gene>
    <name evidence="1" type="ORF">H9862_03985</name>
</gene>
<accession>A0A9D2AHT5</accession>
<evidence type="ECO:0000313" key="2">
    <source>
        <dbReference type="Proteomes" id="UP000823964"/>
    </source>
</evidence>
<dbReference type="Pfam" id="PF19821">
    <property type="entry name" value="Phage_capsid_2"/>
    <property type="match status" value="1"/>
</dbReference>
<name>A0A9D2AHT5_9BACT</name>
<reference evidence="1" key="1">
    <citation type="journal article" date="2021" name="PeerJ">
        <title>Extensive microbial diversity within the chicken gut microbiome revealed by metagenomics and culture.</title>
        <authorList>
            <person name="Gilroy R."/>
            <person name="Ravi A."/>
            <person name="Getino M."/>
            <person name="Pursley I."/>
            <person name="Horton D.L."/>
            <person name="Alikhan N.F."/>
            <person name="Baker D."/>
            <person name="Gharbi K."/>
            <person name="Hall N."/>
            <person name="Watson M."/>
            <person name="Adriaenssens E.M."/>
            <person name="Foster-Nyarko E."/>
            <person name="Jarju S."/>
            <person name="Secka A."/>
            <person name="Antonio M."/>
            <person name="Oren A."/>
            <person name="Chaudhuri R.R."/>
            <person name="La Ragione R."/>
            <person name="Hildebrand F."/>
            <person name="Pallen M.J."/>
        </authorList>
    </citation>
    <scope>NUCLEOTIDE SEQUENCE</scope>
    <source>
        <strain evidence="1">14975</strain>
    </source>
</reference>
<reference evidence="1" key="2">
    <citation type="submission" date="2021-04" db="EMBL/GenBank/DDBJ databases">
        <authorList>
            <person name="Gilroy R."/>
        </authorList>
    </citation>
    <scope>NUCLEOTIDE SEQUENCE</scope>
    <source>
        <strain evidence="1">14975</strain>
    </source>
</reference>
<sequence>MADIESAYQIKYSEKWGSYLQQEASRLDKYVTVETGLSGKMVAFDQYGLLSFTEKTSRMGSTQLDEAPTKRRVIFPHIYTKAVGFDEFDAKKLANIDLPVSKTIESLRAAAGRTMDKVMIDAFLGTNYTGENGTTSVTFPTTQTIAEDYSDTGVEADSNLTVAKLRKALAMLHANEAWSEERRAYGDELVLACTSSQIDSLLKEPEVSSYDYNTVRALAEGKIDSFLGFRIIRTEQLPVSSKVRSCLAWVKSKAQFGIWDDFKVKLSIRDDLDEALQIRAKFACGATRLQEEAFVKILCTEP</sequence>
<evidence type="ECO:0000313" key="1">
    <source>
        <dbReference type="EMBL" id="HIX19746.1"/>
    </source>
</evidence>
<dbReference type="Proteomes" id="UP000823964">
    <property type="component" value="Unassembled WGS sequence"/>
</dbReference>
<protein>
    <recommendedName>
        <fullName evidence="3">Capsid protein</fullName>
    </recommendedName>
</protein>
<comment type="caution">
    <text evidence="1">The sequence shown here is derived from an EMBL/GenBank/DDBJ whole genome shotgun (WGS) entry which is preliminary data.</text>
</comment>
<dbReference type="AlphaFoldDB" id="A0A9D2AHT5"/>
<evidence type="ECO:0008006" key="3">
    <source>
        <dbReference type="Google" id="ProtNLM"/>
    </source>
</evidence>
<organism evidence="1 2">
    <name type="scientific">Candidatus Akkermansia intestinigallinarum</name>
    <dbReference type="NCBI Taxonomy" id="2838431"/>
    <lineage>
        <taxon>Bacteria</taxon>
        <taxon>Pseudomonadati</taxon>
        <taxon>Verrucomicrobiota</taxon>
        <taxon>Verrucomicrobiia</taxon>
        <taxon>Verrucomicrobiales</taxon>
        <taxon>Akkermansiaceae</taxon>
        <taxon>Akkermansia</taxon>
    </lineage>
</organism>